<evidence type="ECO:0000313" key="3">
    <source>
        <dbReference type="Proteomes" id="UP000501058"/>
    </source>
</evidence>
<dbReference type="AlphaFoldDB" id="A0A6G7Y8R7"/>
<evidence type="ECO:0000313" key="2">
    <source>
        <dbReference type="EMBL" id="QIK73212.1"/>
    </source>
</evidence>
<organism evidence="2 3">
    <name type="scientific">Propioniciclava coleopterorum</name>
    <dbReference type="NCBI Taxonomy" id="2714937"/>
    <lineage>
        <taxon>Bacteria</taxon>
        <taxon>Bacillati</taxon>
        <taxon>Actinomycetota</taxon>
        <taxon>Actinomycetes</taxon>
        <taxon>Propionibacteriales</taxon>
        <taxon>Propionibacteriaceae</taxon>
        <taxon>Propioniciclava</taxon>
    </lineage>
</organism>
<dbReference type="InterPro" id="IPR025335">
    <property type="entry name" value="DUF4241"/>
</dbReference>
<dbReference type="RefSeq" id="WP_166234283.1">
    <property type="nucleotide sequence ID" value="NZ_CP049865.1"/>
</dbReference>
<name>A0A6G7Y8R7_9ACTN</name>
<keyword evidence="3" id="KW-1185">Reference proteome</keyword>
<protein>
    <submittedName>
        <fullName evidence="2">DUF4241 domain-containing protein</fullName>
    </submittedName>
</protein>
<dbReference type="Proteomes" id="UP000501058">
    <property type="component" value="Chromosome"/>
</dbReference>
<dbReference type="EMBL" id="CP049865">
    <property type="protein sequence ID" value="QIK73212.1"/>
    <property type="molecule type" value="Genomic_DNA"/>
</dbReference>
<proteinExistence type="predicted"/>
<reference evidence="2 3" key="1">
    <citation type="submission" date="2020-03" db="EMBL/GenBank/DDBJ databases">
        <title>Propioniciclava sp. nov., isolated from Hydrophilus acuminatus.</title>
        <authorList>
            <person name="Hyun D.-W."/>
            <person name="Bae J.-W."/>
        </authorList>
    </citation>
    <scope>NUCLEOTIDE SEQUENCE [LARGE SCALE GENOMIC DNA]</scope>
    <source>
        <strain evidence="2 3">HDW11</strain>
    </source>
</reference>
<feature type="compositionally biased region" description="Basic and acidic residues" evidence="1">
    <location>
        <begin position="245"/>
        <end position="254"/>
    </location>
</feature>
<feature type="region of interest" description="Disordered" evidence="1">
    <location>
        <begin position="213"/>
        <end position="260"/>
    </location>
</feature>
<feature type="compositionally biased region" description="Acidic residues" evidence="1">
    <location>
        <begin position="220"/>
        <end position="230"/>
    </location>
</feature>
<dbReference type="Pfam" id="PF14025">
    <property type="entry name" value="DUF4241"/>
    <property type="match status" value="1"/>
</dbReference>
<sequence>METPDLLALATGTVPGWKYHHRVVDLGVLQLPTGVLEASDPFTSLGSGVRVQLPPGAYPVKVTIADVSDEPDGGEDVNSYLSVVIADGEVARVRPLMRDDVAAGVEPTGGKDAWVGVDAGTVAFVDVGALMNGMPAGVDWYETYFESDDPGEQDWFTRLDDGEGSALIVLPLATAGENIALASSGYGDGGYSLLASYDTDGRLLGVHLDLEVEERREPDASDDEDDPDDQPTDHSAHESGPSGEGRGETDDRPWWKRIFG</sequence>
<dbReference type="KEGG" id="prv:G7070_14280"/>
<gene>
    <name evidence="2" type="ORF">G7070_14280</name>
</gene>
<evidence type="ECO:0000256" key="1">
    <source>
        <dbReference type="SAM" id="MobiDB-lite"/>
    </source>
</evidence>
<accession>A0A6G7Y8R7</accession>